<dbReference type="GO" id="GO:0008703">
    <property type="term" value="F:5-amino-6-(5-phosphoribosylamino)uracil reductase activity"/>
    <property type="evidence" value="ECO:0007669"/>
    <property type="project" value="InterPro"/>
</dbReference>
<evidence type="ECO:0000259" key="1">
    <source>
        <dbReference type="Pfam" id="PF01872"/>
    </source>
</evidence>
<dbReference type="EMBL" id="CAEZYQ010000003">
    <property type="protein sequence ID" value="CAB4732625.1"/>
    <property type="molecule type" value="Genomic_DNA"/>
</dbReference>
<feature type="domain" description="Bacterial bifunctional deaminase-reductase C-terminal" evidence="1">
    <location>
        <begin position="85"/>
        <end position="165"/>
    </location>
</feature>
<reference evidence="2" key="1">
    <citation type="submission" date="2020-05" db="EMBL/GenBank/DDBJ databases">
        <authorList>
            <person name="Chiriac C."/>
            <person name="Salcher M."/>
            <person name="Ghai R."/>
            <person name="Kavagutti S V."/>
        </authorList>
    </citation>
    <scope>NUCLEOTIDE SEQUENCE</scope>
</reference>
<dbReference type="PANTHER" id="PTHR38011:SF11">
    <property type="entry name" value="2,5-DIAMINO-6-RIBOSYLAMINO-4(3H)-PYRIMIDINONE 5'-PHOSPHATE REDUCTASE"/>
    <property type="match status" value="1"/>
</dbReference>
<sequence length="197" mass="20939">MTRTLFYTATTLDGFLATDDDSLDWLFVQEQEEGGALDYASFIAGVGAVCMGATTYEWLVRHLADGGSGEPGGAAGDGGWPYSVPCWVFTHRDLPRVEGADLRFVQGDVEPVWQQMAAAAGDRDVWVVGGGGLAAAFAEAGRLDRLLLSIAPVTLGSGRPLFPRPFDLRLVETGRNGAFLCATYDVVGPRPAPDRVG</sequence>
<name>A0A6J6SDI3_9ZZZZ</name>
<dbReference type="Pfam" id="PF01872">
    <property type="entry name" value="RibD_C"/>
    <property type="match status" value="1"/>
</dbReference>
<dbReference type="PANTHER" id="PTHR38011">
    <property type="entry name" value="DIHYDROFOLATE REDUCTASE FAMILY PROTEIN (AFU_ORTHOLOGUE AFUA_8G06820)"/>
    <property type="match status" value="1"/>
</dbReference>
<evidence type="ECO:0000313" key="2">
    <source>
        <dbReference type="EMBL" id="CAB4732625.1"/>
    </source>
</evidence>
<proteinExistence type="predicted"/>
<gene>
    <name evidence="2" type="ORF">UFOPK2761_00628</name>
</gene>
<dbReference type="InterPro" id="IPR024072">
    <property type="entry name" value="DHFR-like_dom_sf"/>
</dbReference>
<protein>
    <submittedName>
        <fullName evidence="2">Unannotated protein</fullName>
    </submittedName>
</protein>
<dbReference type="AlphaFoldDB" id="A0A6J6SDI3"/>
<dbReference type="InterPro" id="IPR050765">
    <property type="entry name" value="Riboflavin_Biosynth_HTPR"/>
</dbReference>
<dbReference type="InterPro" id="IPR002734">
    <property type="entry name" value="RibDG_C"/>
</dbReference>
<dbReference type="Gene3D" id="3.40.430.10">
    <property type="entry name" value="Dihydrofolate Reductase, subunit A"/>
    <property type="match status" value="1"/>
</dbReference>
<dbReference type="GO" id="GO:0009231">
    <property type="term" value="P:riboflavin biosynthetic process"/>
    <property type="evidence" value="ECO:0007669"/>
    <property type="project" value="InterPro"/>
</dbReference>
<dbReference type="SUPFAM" id="SSF53597">
    <property type="entry name" value="Dihydrofolate reductase-like"/>
    <property type="match status" value="1"/>
</dbReference>
<accession>A0A6J6SDI3</accession>
<organism evidence="2">
    <name type="scientific">freshwater metagenome</name>
    <dbReference type="NCBI Taxonomy" id="449393"/>
    <lineage>
        <taxon>unclassified sequences</taxon>
        <taxon>metagenomes</taxon>
        <taxon>ecological metagenomes</taxon>
    </lineage>
</organism>